<organism evidence="8 9">
    <name type="scientific">Microbotryum saponariae</name>
    <dbReference type="NCBI Taxonomy" id="289078"/>
    <lineage>
        <taxon>Eukaryota</taxon>
        <taxon>Fungi</taxon>
        <taxon>Dikarya</taxon>
        <taxon>Basidiomycota</taxon>
        <taxon>Pucciniomycotina</taxon>
        <taxon>Microbotryomycetes</taxon>
        <taxon>Microbotryales</taxon>
        <taxon>Microbotryaceae</taxon>
        <taxon>Microbotryum</taxon>
    </lineage>
</organism>
<dbReference type="GO" id="GO:0008270">
    <property type="term" value="F:zinc ion binding"/>
    <property type="evidence" value="ECO:0007669"/>
    <property type="project" value="InterPro"/>
</dbReference>
<comment type="subcellular location">
    <subcellularLocation>
        <location evidence="1">Nucleus</location>
    </subcellularLocation>
</comment>
<dbReference type="InterPro" id="IPR036864">
    <property type="entry name" value="Zn2-C6_fun-type_DNA-bd_sf"/>
</dbReference>
<feature type="region of interest" description="Disordered" evidence="6">
    <location>
        <begin position="1"/>
        <end position="62"/>
    </location>
</feature>
<keyword evidence="4" id="KW-0804">Transcription</keyword>
<reference evidence="9" key="1">
    <citation type="submission" date="2016-10" db="EMBL/GenBank/DDBJ databases">
        <authorList>
            <person name="Jeantristanb JTB J.-T."/>
            <person name="Ricardo R."/>
        </authorList>
    </citation>
    <scope>NUCLEOTIDE SEQUENCE [LARGE SCALE GENOMIC DNA]</scope>
</reference>
<dbReference type="SMART" id="SM00066">
    <property type="entry name" value="GAL4"/>
    <property type="match status" value="1"/>
</dbReference>
<proteinExistence type="predicted"/>
<name>A0A2X0LGD8_9BASI</name>
<gene>
    <name evidence="8" type="ORF">BZ3500_MVSOF-1268-A1-R1_CHR3-1G06161</name>
</gene>
<dbReference type="STRING" id="289078.A0A2X0LGD8"/>
<sequence length="788" mass="85638">MDQTPVASTSASASTSPAPFATGSAALEATHQPSQAVQSEAPTPSFSGAQKKTSTGTKRRKLPSCDSCRLRRVLCVPVPPPGSCSRCLEKGIICTSTPVIRKKPVGRTGRRIEEARAMFGATEAGIPNSAPAEYQPWLGSSTSTMAENFTPIPSVMRASSSLPTVSANDLDSRLGLTQLSGELVAHLLGLYQALPQSWLPLLPRARITTMFEASGRRLSSLPPQAEVLAYTIMALTSRLSSHPYILGDGPPAPAFESLTSQSLKERPDLQAFGARRDAVCEKMRAKAVQLAWERGTLVEASEETMASCHLLDILESRTNTKKGVPYVSAFVTHLRTLLDERDTTGGMGKIIHQPLGWAALMMREALAALRTGGRSHFNGMDDEILVGPVPPSIEEALLQTVDDIDVRDSVSLFFRPMRPYMYHVARLARECTDRVTGIWECNELILPILSADVAWVRNRPFDEAFVSKYLAQLDSLERLLLLLSERIAFSLSPAATSAHALPAPFETERRYIMTSCIHTLRLAWASLILPLCTDLKRRLSMMEVGTMSPEQRRTRDRLLLLRRHAQQGLVKGARMIAACLDSPPSLGYLTHVQQERIDNWADVLLDSTRDDDDDVISQEEQFSDLQTILAGLKMIGWSWPDNAQLIGSLEERLNSMEIGDSGRARAAAITSISTPQASEVGTAAQAGGDDLCTFSQYLATPSPPQASTGFSSATSATPTCSFSASPASMEYGPIANMAGSRPDQRMVQPLLPQSTGGGSDPSWSLFGDEFNQMLDDGTGMNPFLPRWS</sequence>
<evidence type="ECO:0000256" key="2">
    <source>
        <dbReference type="ARBA" id="ARBA00022723"/>
    </source>
</evidence>
<feature type="compositionally biased region" description="Polar residues" evidence="6">
    <location>
        <begin position="31"/>
        <end position="56"/>
    </location>
</feature>
<keyword evidence="2" id="KW-0479">Metal-binding</keyword>
<dbReference type="CDD" id="cd00067">
    <property type="entry name" value="GAL4"/>
    <property type="match status" value="1"/>
</dbReference>
<evidence type="ECO:0000313" key="9">
    <source>
        <dbReference type="Proteomes" id="UP000249723"/>
    </source>
</evidence>
<feature type="compositionally biased region" description="Low complexity" evidence="6">
    <location>
        <begin position="1"/>
        <end position="26"/>
    </location>
</feature>
<dbReference type="GO" id="GO:0000981">
    <property type="term" value="F:DNA-binding transcription factor activity, RNA polymerase II-specific"/>
    <property type="evidence" value="ECO:0007669"/>
    <property type="project" value="InterPro"/>
</dbReference>
<dbReference type="AlphaFoldDB" id="A0A2X0LGD8"/>
<dbReference type="InterPro" id="IPR050815">
    <property type="entry name" value="TF_fung"/>
</dbReference>
<dbReference type="SUPFAM" id="SSF57701">
    <property type="entry name" value="Zn2/Cys6 DNA-binding domain"/>
    <property type="match status" value="1"/>
</dbReference>
<evidence type="ECO:0000256" key="6">
    <source>
        <dbReference type="SAM" id="MobiDB-lite"/>
    </source>
</evidence>
<accession>A0A2X0LGD8</accession>
<evidence type="ECO:0000259" key="7">
    <source>
        <dbReference type="PROSITE" id="PS50048"/>
    </source>
</evidence>
<dbReference type="GO" id="GO:0005634">
    <property type="term" value="C:nucleus"/>
    <property type="evidence" value="ECO:0007669"/>
    <property type="project" value="UniProtKB-SubCell"/>
</dbReference>
<dbReference type="Proteomes" id="UP000249723">
    <property type="component" value="Unassembled WGS sequence"/>
</dbReference>
<evidence type="ECO:0000256" key="1">
    <source>
        <dbReference type="ARBA" id="ARBA00004123"/>
    </source>
</evidence>
<dbReference type="PANTHER" id="PTHR47338">
    <property type="entry name" value="ZN(II)2CYS6 TRANSCRIPTION FACTOR (EUROFUNG)-RELATED"/>
    <property type="match status" value="1"/>
</dbReference>
<dbReference type="InterPro" id="IPR001138">
    <property type="entry name" value="Zn2Cys6_DnaBD"/>
</dbReference>
<feature type="domain" description="Zn(2)-C6 fungal-type" evidence="7">
    <location>
        <begin position="64"/>
        <end position="96"/>
    </location>
</feature>
<dbReference type="Gene3D" id="4.10.240.10">
    <property type="entry name" value="Zn(2)-C6 fungal-type DNA-binding domain"/>
    <property type="match status" value="1"/>
</dbReference>
<keyword evidence="3" id="KW-0805">Transcription regulation</keyword>
<protein>
    <submittedName>
        <fullName evidence="8">BZ3500_MvSof-1268-A1-R1_Chr3-1g06161 protein</fullName>
    </submittedName>
</protein>
<evidence type="ECO:0000256" key="5">
    <source>
        <dbReference type="ARBA" id="ARBA00023242"/>
    </source>
</evidence>
<evidence type="ECO:0000313" key="8">
    <source>
        <dbReference type="EMBL" id="SCZ99622.1"/>
    </source>
</evidence>
<dbReference type="OrthoDB" id="2526537at2759"/>
<dbReference type="PROSITE" id="PS00463">
    <property type="entry name" value="ZN2_CY6_FUNGAL_1"/>
    <property type="match status" value="1"/>
</dbReference>
<dbReference type="PROSITE" id="PS50048">
    <property type="entry name" value="ZN2_CY6_FUNGAL_2"/>
    <property type="match status" value="1"/>
</dbReference>
<dbReference type="EMBL" id="FMWP01000096">
    <property type="protein sequence ID" value="SCZ99622.1"/>
    <property type="molecule type" value="Genomic_DNA"/>
</dbReference>
<keyword evidence="9" id="KW-1185">Reference proteome</keyword>
<keyword evidence="5" id="KW-0539">Nucleus</keyword>
<dbReference type="PANTHER" id="PTHR47338:SF5">
    <property type="entry name" value="ZN(II)2CYS6 TRANSCRIPTION FACTOR (EUROFUNG)"/>
    <property type="match status" value="1"/>
</dbReference>
<evidence type="ECO:0000256" key="3">
    <source>
        <dbReference type="ARBA" id="ARBA00023015"/>
    </source>
</evidence>
<evidence type="ECO:0000256" key="4">
    <source>
        <dbReference type="ARBA" id="ARBA00023163"/>
    </source>
</evidence>